<evidence type="ECO:0000313" key="2">
    <source>
        <dbReference type="Proteomes" id="UP001060123"/>
    </source>
</evidence>
<dbReference type="EMBL" id="CP104143">
    <property type="protein sequence ID" value="UWU16559.1"/>
    <property type="molecule type" value="Genomic_DNA"/>
</dbReference>
<sequence length="68" mass="7848">MKSNDSGALTRFVPKMSGNLESFTYLAYMAMTWQRSLNKLFSRRNIPQAAGQSNFVQEVMYADFEQSR</sequence>
<evidence type="ECO:0000313" key="1">
    <source>
        <dbReference type="EMBL" id="UWU16559.1"/>
    </source>
</evidence>
<reference evidence="1" key="1">
    <citation type="submission" date="2022-09" db="EMBL/GenBank/DDBJ databases">
        <title>Australian commercial rhizobial inoculants.</title>
        <authorList>
            <person name="Kohlmeier M.G."/>
            <person name="O'Hara G.W."/>
            <person name="Colombi E."/>
            <person name="Ramsay J.P."/>
            <person name="Terpolilli J."/>
        </authorList>
    </citation>
    <scope>NUCLEOTIDE SEQUENCE</scope>
    <source>
        <strain evidence="1">WSM1592</strain>
    </source>
</reference>
<gene>
    <name evidence="1" type="ORF">N2599_16345</name>
</gene>
<keyword evidence="2" id="KW-1185">Reference proteome</keyword>
<organism evidence="1 2">
    <name type="scientific">Rhizobium sullae</name>
    <name type="common">Rhizobium hedysari</name>
    <dbReference type="NCBI Taxonomy" id="50338"/>
    <lineage>
        <taxon>Bacteria</taxon>
        <taxon>Pseudomonadati</taxon>
        <taxon>Pseudomonadota</taxon>
        <taxon>Alphaproteobacteria</taxon>
        <taxon>Hyphomicrobiales</taxon>
        <taxon>Rhizobiaceae</taxon>
        <taxon>Rhizobium/Agrobacterium group</taxon>
        <taxon>Rhizobium</taxon>
    </lineage>
</organism>
<proteinExistence type="predicted"/>
<name>A0ABY5XPK7_RHISU</name>
<dbReference type="Proteomes" id="UP001060123">
    <property type="component" value="Chromosome"/>
</dbReference>
<accession>A0ABY5XPK7</accession>
<dbReference type="RefSeq" id="WP_167333929.1">
    <property type="nucleotide sequence ID" value="NZ_CP104143.1"/>
</dbReference>
<protein>
    <submittedName>
        <fullName evidence="1">Uncharacterized protein</fullName>
    </submittedName>
</protein>